<evidence type="ECO:0000256" key="5">
    <source>
        <dbReference type="ARBA" id="ARBA00022842"/>
    </source>
</evidence>
<dbReference type="PANTHER" id="PTHR47320">
    <property type="entry name" value="BIFUNCTIONAL URIDYLYLTRANSFERASE/URIDYLYL-REMOVING ENZYME"/>
    <property type="match status" value="1"/>
</dbReference>
<proteinExistence type="inferred from homology"/>
<dbReference type="Pfam" id="PF08335">
    <property type="entry name" value="GlnD_UR_UTase"/>
    <property type="match status" value="1"/>
</dbReference>
<dbReference type="SUPFAM" id="SSF81593">
    <property type="entry name" value="Nucleotidyltransferase substrate binding subunit/domain"/>
    <property type="match status" value="1"/>
</dbReference>
<comment type="domain">
    <text evidence="8">Has four distinct domains: an N-terminal nucleotidyltransferase (NT) domain responsible for UTase activity, a central HD domain that encodes UR activity, and two C-terminal ACT domains that seem to have a role in glutamine sensing.</text>
</comment>
<dbReference type="SUPFAM" id="SSF81301">
    <property type="entry name" value="Nucleotidyltransferase"/>
    <property type="match status" value="1"/>
</dbReference>
<dbReference type="NCBIfam" id="NF001366">
    <property type="entry name" value="PRK00275.1"/>
    <property type="match status" value="1"/>
</dbReference>
<reference evidence="11 12" key="1">
    <citation type="submission" date="2018-06" db="EMBL/GenBank/DDBJ databases">
        <title>Nitrincola tibetense sp. nov., isolated from Lake XuguoCo on Tibetan Plateau.</title>
        <authorList>
            <person name="Xing P."/>
        </authorList>
    </citation>
    <scope>NUCLEOTIDE SEQUENCE [LARGE SCALE GENOMIC DNA]</scope>
    <source>
        <strain evidence="12">xg18</strain>
    </source>
</reference>
<dbReference type="GO" id="GO:0008893">
    <property type="term" value="F:guanosine-3',5'-bis(diphosphate) 3'-diphosphatase activity"/>
    <property type="evidence" value="ECO:0007669"/>
    <property type="project" value="UniProtKB-EC"/>
</dbReference>
<gene>
    <name evidence="8" type="primary">glnD</name>
    <name evidence="11" type="ORF">DN062_14795</name>
</gene>
<keyword evidence="1 8" id="KW-0808">Transferase</keyword>
<dbReference type="CDD" id="cd04899">
    <property type="entry name" value="ACT_ACR-UUR-like_2"/>
    <property type="match status" value="1"/>
</dbReference>
<comment type="cofactor">
    <cofactor evidence="8">
        <name>Mg(2+)</name>
        <dbReference type="ChEBI" id="CHEBI:18420"/>
    </cofactor>
</comment>
<evidence type="ECO:0000256" key="1">
    <source>
        <dbReference type="ARBA" id="ARBA00022679"/>
    </source>
</evidence>
<dbReference type="CDD" id="cd04900">
    <property type="entry name" value="ACT_UUR-like_1"/>
    <property type="match status" value="1"/>
</dbReference>
<dbReference type="PANTHER" id="PTHR47320:SF1">
    <property type="entry name" value="BIFUNCTIONAL URIDYLYLTRANSFERASE_URIDYLYL-REMOVING ENZYME"/>
    <property type="match status" value="1"/>
</dbReference>
<organism evidence="11 12">
    <name type="scientific">Nitrincola tibetensis</name>
    <dbReference type="NCBI Taxonomy" id="2219697"/>
    <lineage>
        <taxon>Bacteria</taxon>
        <taxon>Pseudomonadati</taxon>
        <taxon>Pseudomonadota</taxon>
        <taxon>Gammaproteobacteria</taxon>
        <taxon>Oceanospirillales</taxon>
        <taxon>Oceanospirillaceae</taxon>
        <taxon>Nitrincola</taxon>
    </lineage>
</organism>
<dbReference type="CDD" id="cd00077">
    <property type="entry name" value="HDc"/>
    <property type="match status" value="1"/>
</dbReference>
<comment type="caution">
    <text evidence="8">Lacks conserved residue(s) required for the propagation of feature annotation.</text>
</comment>
<dbReference type="PROSITE" id="PS51671">
    <property type="entry name" value="ACT"/>
    <property type="match status" value="2"/>
</dbReference>
<dbReference type="GO" id="GO:0006808">
    <property type="term" value="P:regulation of nitrogen utilization"/>
    <property type="evidence" value="ECO:0007669"/>
    <property type="project" value="UniProtKB-UniRule"/>
</dbReference>
<dbReference type="InterPro" id="IPR045865">
    <property type="entry name" value="ACT-like_dom_sf"/>
</dbReference>
<dbReference type="Proteomes" id="UP000250744">
    <property type="component" value="Unassembled WGS sequence"/>
</dbReference>
<dbReference type="InterPro" id="IPR013546">
    <property type="entry name" value="PII_UdlTrfase/GS_AdlTrfase"/>
</dbReference>
<comment type="catalytic activity">
    <reaction evidence="7">
        <text>guanosine 3',5'-bis(diphosphate) + H2O = GDP + diphosphate + H(+)</text>
        <dbReference type="Rhea" id="RHEA:14253"/>
        <dbReference type="ChEBI" id="CHEBI:15377"/>
        <dbReference type="ChEBI" id="CHEBI:15378"/>
        <dbReference type="ChEBI" id="CHEBI:33019"/>
        <dbReference type="ChEBI" id="CHEBI:58189"/>
        <dbReference type="ChEBI" id="CHEBI:77828"/>
        <dbReference type="EC" id="3.1.7.2"/>
    </reaction>
</comment>
<comment type="activity regulation">
    <text evidence="8">Uridylyltransferase (UTase) activity is inhibited by glutamine, while glutamine activates uridylyl-removing (UR) activity.</text>
</comment>
<dbReference type="InterPro" id="IPR043519">
    <property type="entry name" value="NT_sf"/>
</dbReference>
<dbReference type="InterPro" id="IPR002912">
    <property type="entry name" value="ACT_dom"/>
</dbReference>
<comment type="catalytic activity">
    <reaction evidence="8">
        <text>[protein-PII]-L-tyrosine + UTP = [protein-PII]-uridylyl-L-tyrosine + diphosphate</text>
        <dbReference type="Rhea" id="RHEA:13673"/>
        <dbReference type="Rhea" id="RHEA-COMP:12147"/>
        <dbReference type="Rhea" id="RHEA-COMP:12148"/>
        <dbReference type="ChEBI" id="CHEBI:33019"/>
        <dbReference type="ChEBI" id="CHEBI:46398"/>
        <dbReference type="ChEBI" id="CHEBI:46858"/>
        <dbReference type="ChEBI" id="CHEBI:90602"/>
        <dbReference type="EC" id="2.7.7.59"/>
    </reaction>
</comment>
<keyword evidence="4 8" id="KW-0378">Hydrolase</keyword>
<dbReference type="GO" id="GO:0008773">
    <property type="term" value="F:[protein-PII] uridylyltransferase activity"/>
    <property type="evidence" value="ECO:0007669"/>
    <property type="project" value="UniProtKB-UniRule"/>
</dbReference>
<dbReference type="HAMAP" id="MF_00277">
    <property type="entry name" value="PII_uridylyl_transf"/>
    <property type="match status" value="1"/>
</dbReference>
<dbReference type="EC" id="2.7.7.59" evidence="8"/>
<dbReference type="InterPro" id="IPR002934">
    <property type="entry name" value="Polymerase_NTP_transf_dom"/>
</dbReference>
<keyword evidence="6 8" id="KW-0511">Multifunctional enzyme</keyword>
<evidence type="ECO:0000256" key="4">
    <source>
        <dbReference type="ARBA" id="ARBA00022801"/>
    </source>
</evidence>
<feature type="domain" description="HD" evidence="10">
    <location>
        <begin position="467"/>
        <end position="589"/>
    </location>
</feature>
<protein>
    <recommendedName>
        <fullName evidence="8">Bifunctional uridylyltransferase/uridylyl-removing enzyme</fullName>
        <shortName evidence="8">UTase/UR</shortName>
    </recommendedName>
    <alternativeName>
        <fullName evidence="8">Bifunctional [protein-PII] modification enzyme</fullName>
    </alternativeName>
    <alternativeName>
        <fullName evidence="8">Bifunctional nitrogen sensor protein</fullName>
    </alternativeName>
    <domain>
        <recommendedName>
            <fullName evidence="8">[Protein-PII] uridylyltransferase</fullName>
            <shortName evidence="8">PII uridylyltransferase</shortName>
            <shortName evidence="8">UTase</shortName>
            <ecNumber evidence="8">2.7.7.59</ecNumber>
        </recommendedName>
    </domain>
    <domain>
        <recommendedName>
            <fullName evidence="8">[Protein-PII]-UMP uridylyl-removing enzyme</fullName>
            <shortName evidence="8">UR</shortName>
            <ecNumber evidence="8">3.1.4.-</ecNumber>
        </recommendedName>
    </domain>
</protein>
<evidence type="ECO:0000256" key="3">
    <source>
        <dbReference type="ARBA" id="ARBA00022737"/>
    </source>
</evidence>
<dbReference type="SUPFAM" id="SSF109604">
    <property type="entry name" value="HD-domain/PDEase-like"/>
    <property type="match status" value="1"/>
</dbReference>
<dbReference type="InterPro" id="IPR006674">
    <property type="entry name" value="HD_domain"/>
</dbReference>
<evidence type="ECO:0000259" key="9">
    <source>
        <dbReference type="PROSITE" id="PS51671"/>
    </source>
</evidence>
<comment type="caution">
    <text evidence="11">The sequence shown here is derived from an EMBL/GenBank/DDBJ whole genome shotgun (WGS) entry which is preliminary data.</text>
</comment>
<dbReference type="RefSeq" id="WP_112160072.1">
    <property type="nucleotide sequence ID" value="NZ_QKRX01000012.1"/>
</dbReference>
<feature type="region of interest" description="Uridylyltransferase" evidence="8">
    <location>
        <begin position="1"/>
        <end position="348"/>
    </location>
</feature>
<dbReference type="Pfam" id="PF01842">
    <property type="entry name" value="ACT"/>
    <property type="match status" value="1"/>
</dbReference>
<accession>A0A364NJH4</accession>
<dbReference type="InterPro" id="IPR003607">
    <property type="entry name" value="HD/PDEase_dom"/>
</dbReference>
<dbReference type="SMART" id="SM00471">
    <property type="entry name" value="HDc"/>
    <property type="match status" value="1"/>
</dbReference>
<dbReference type="CDD" id="cd05401">
    <property type="entry name" value="NT_GlnE_GlnD_like"/>
    <property type="match status" value="1"/>
</dbReference>
<keyword evidence="5 8" id="KW-0460">Magnesium</keyword>
<comment type="function">
    <text evidence="8">Modifies, by uridylylation and deuridylylation, the PII regulatory proteins (GlnB and homologs), in response to the nitrogen status of the cell that GlnD senses through the glutamine level. Under low glutamine levels, catalyzes the conversion of the PII proteins and UTP to PII-UMP and PPi, while under higher glutamine levels, GlnD hydrolyzes PII-UMP to PII and UMP (deuridylylation). Thus, controls uridylylation state and activity of the PII proteins, and plays an important role in the regulation of nitrogen metabolism.</text>
</comment>
<evidence type="ECO:0000256" key="7">
    <source>
        <dbReference type="ARBA" id="ARBA00047968"/>
    </source>
</evidence>
<dbReference type="EMBL" id="QKRX01000012">
    <property type="protein sequence ID" value="RAU17170.1"/>
    <property type="molecule type" value="Genomic_DNA"/>
</dbReference>
<dbReference type="SUPFAM" id="SSF55021">
    <property type="entry name" value="ACT-like"/>
    <property type="match status" value="1"/>
</dbReference>
<dbReference type="FunFam" id="1.10.3090.10:FF:000005">
    <property type="entry name" value="Bifunctional uridylyltransferase/uridylyl-removing enzyme"/>
    <property type="match status" value="1"/>
</dbReference>
<comment type="similarity">
    <text evidence="8">Belongs to the GlnD family.</text>
</comment>
<evidence type="ECO:0000313" key="12">
    <source>
        <dbReference type="Proteomes" id="UP000250744"/>
    </source>
</evidence>
<dbReference type="Pfam" id="PF01909">
    <property type="entry name" value="NTP_transf_2"/>
    <property type="match status" value="1"/>
</dbReference>
<evidence type="ECO:0000313" key="11">
    <source>
        <dbReference type="EMBL" id="RAU17170.1"/>
    </source>
</evidence>
<dbReference type="GO" id="GO:0008081">
    <property type="term" value="F:phosphoric diester hydrolase activity"/>
    <property type="evidence" value="ECO:0007669"/>
    <property type="project" value="UniProtKB-UniRule"/>
</dbReference>
<sequence>MGATSQSVFAVPEYLDPLALEEALANAKNALPVYRQALDKAKSLMDEAFCNQADIRKLIYGRAWIIDQILCSIWNRFDWPHKDKLALVAVGGYGRGELHPYSDVDILILTDGVDAETFSDTISAFLTLLWDIKLDIGSSVRSIDECYEASRNDITIATNLIESRTLTGNPDLQINMYQRVTSEEAWSDKEFFKAKLEEQNQRHEKTNDTAYNLEPNLKNSPGGLRDIQTIGWVAKRHFGATYLHDLVHHGFLTDSELDTLNKGELYLWTLRYALHMISKRREDRLLFDHQRSLAKFFDYKDQDSGLAVEQFMSKYYRVAKAMSGFNDMLLQYFDEIILRRSDKPRIEPLNNRFKIHDDYLEAAYDSVFEHHPFALMELFVLLAQNPQIKGVRASTIRLIREHRHLIDDEFRNDLRNTSLFMELLRSREGVSTQLRRMNRYGILGRYLPEFGQVVGQMQHDLFHIYTVDAHTLKVIQMMRQFRHESMQEHFPLAHRIINQLPKIELLYIAGLYHDIAKGRGGDHSELGADDVIQFCKRHHIGKWDTHLLAWLVKNHLKMSMTAQRRDISDPEVINQFAHEVRDIIHLNYLYVLTVADINATNHTLWNSWRATLLRQLYTETKRALRRGLENPINKEDRIEQLQQEAMIMLNQMQMDVAAVHTFWEMLGDEYFLREDATNIAWHTQAILGHGERPLPLILVQKTSYRLYEGATEIFIYADDLPQLFPATVAALDQLHLNVLDARIIPTDNGRTLNTYTVLSEDNKPLPDNPEYLTRIQTALTEELDDPDDFPEIIQRRVPRVLKLFAIPTSVNLSNDPSTHQTVLEVFTSDRPGLLARLGRIFVDFNISVRKAKISNVGERVEDFFFITDATGQPISDPDLCERLQHTICEKLDEHIQHSN</sequence>
<keyword evidence="2 8" id="KW-0548">Nucleotidyltransferase</keyword>
<dbReference type="PIRSF" id="PIRSF006288">
    <property type="entry name" value="PII_uridyltransf"/>
    <property type="match status" value="1"/>
</dbReference>
<evidence type="ECO:0000256" key="8">
    <source>
        <dbReference type="HAMAP-Rule" id="MF_00277"/>
    </source>
</evidence>
<feature type="domain" description="ACT" evidence="9">
    <location>
        <begin position="712"/>
        <end position="795"/>
    </location>
</feature>
<dbReference type="EC" id="3.1.4.-" evidence="8"/>
<dbReference type="OrthoDB" id="9758038at2"/>
<evidence type="ECO:0000256" key="2">
    <source>
        <dbReference type="ARBA" id="ARBA00022695"/>
    </source>
</evidence>
<dbReference type="PROSITE" id="PS51831">
    <property type="entry name" value="HD"/>
    <property type="match status" value="1"/>
</dbReference>
<evidence type="ECO:0000256" key="6">
    <source>
        <dbReference type="ARBA" id="ARBA00023268"/>
    </source>
</evidence>
<dbReference type="InterPro" id="IPR010043">
    <property type="entry name" value="UTase/UR"/>
</dbReference>
<dbReference type="NCBIfam" id="TIGR01693">
    <property type="entry name" value="UTase_glnD"/>
    <property type="match status" value="1"/>
</dbReference>
<name>A0A364NJH4_9GAMM</name>
<keyword evidence="3" id="KW-0677">Repeat</keyword>
<dbReference type="Gene3D" id="1.10.3090.10">
    <property type="entry name" value="cca-adding enzyme, domain 2"/>
    <property type="match status" value="1"/>
</dbReference>
<dbReference type="Pfam" id="PF01966">
    <property type="entry name" value="HD"/>
    <property type="match status" value="1"/>
</dbReference>
<dbReference type="AlphaFoldDB" id="A0A364NJH4"/>
<keyword evidence="12" id="KW-1185">Reference proteome</keyword>
<evidence type="ECO:0000259" key="10">
    <source>
        <dbReference type="PROSITE" id="PS51831"/>
    </source>
</evidence>
<comment type="catalytic activity">
    <reaction evidence="8">
        <text>[protein-PII]-uridylyl-L-tyrosine + H2O = [protein-PII]-L-tyrosine + UMP + H(+)</text>
        <dbReference type="Rhea" id="RHEA:48600"/>
        <dbReference type="Rhea" id="RHEA-COMP:12147"/>
        <dbReference type="Rhea" id="RHEA-COMP:12148"/>
        <dbReference type="ChEBI" id="CHEBI:15377"/>
        <dbReference type="ChEBI" id="CHEBI:15378"/>
        <dbReference type="ChEBI" id="CHEBI:46858"/>
        <dbReference type="ChEBI" id="CHEBI:57865"/>
        <dbReference type="ChEBI" id="CHEBI:90602"/>
    </reaction>
</comment>
<feature type="domain" description="ACT" evidence="9">
    <location>
        <begin position="822"/>
        <end position="899"/>
    </location>
</feature>